<evidence type="ECO:0000256" key="6">
    <source>
        <dbReference type="ARBA" id="ARBA00023136"/>
    </source>
</evidence>
<keyword evidence="5 7" id="KW-1133">Transmembrane helix</keyword>
<dbReference type="Gene3D" id="1.20.144.10">
    <property type="entry name" value="Phosphatidic acid phosphatase type 2/haloperoxidase"/>
    <property type="match status" value="1"/>
</dbReference>
<feature type="transmembrane region" description="Helical" evidence="7">
    <location>
        <begin position="61"/>
        <end position="79"/>
    </location>
</feature>
<dbReference type="Pfam" id="PF01569">
    <property type="entry name" value="PAP2"/>
    <property type="match status" value="1"/>
</dbReference>
<dbReference type="PANTHER" id="PTHR14969">
    <property type="entry name" value="SPHINGOSINE-1-PHOSPHATE PHOSPHOHYDROLASE"/>
    <property type="match status" value="1"/>
</dbReference>
<protein>
    <submittedName>
        <fullName evidence="9">Membrane-associated phospholipid phosphatase</fullName>
    </submittedName>
</protein>
<dbReference type="InterPro" id="IPR036938">
    <property type="entry name" value="PAP2/HPO_sf"/>
</dbReference>
<evidence type="ECO:0000256" key="7">
    <source>
        <dbReference type="SAM" id="Phobius"/>
    </source>
</evidence>
<feature type="transmembrane region" description="Helical" evidence="7">
    <location>
        <begin position="34"/>
        <end position="55"/>
    </location>
</feature>
<organism evidence="9 10">
    <name type="scientific">Anoxybacillus flavithermus (strain DSM 21510 / WK1)</name>
    <dbReference type="NCBI Taxonomy" id="491915"/>
    <lineage>
        <taxon>Bacteria</taxon>
        <taxon>Bacillati</taxon>
        <taxon>Bacillota</taxon>
        <taxon>Bacilli</taxon>
        <taxon>Bacillales</taxon>
        <taxon>Anoxybacillaceae</taxon>
        <taxon>Anoxybacillus</taxon>
    </lineage>
</organism>
<evidence type="ECO:0000313" key="9">
    <source>
        <dbReference type="EMBL" id="ACJ32799.1"/>
    </source>
</evidence>
<dbReference type="STRING" id="491915.Aflv_0415"/>
<dbReference type="CDD" id="cd01610">
    <property type="entry name" value="PAP2_like"/>
    <property type="match status" value="1"/>
</dbReference>
<evidence type="ECO:0000256" key="4">
    <source>
        <dbReference type="ARBA" id="ARBA00022801"/>
    </source>
</evidence>
<keyword evidence="4" id="KW-0378">Hydrolase</keyword>
<sequence length="174" mass="19911">MLMLRKWYEWECKLFYSINRYFDQKWLNTYFRSITHVGGATFSITSVMLAIWLLRDEWRDTAIASAIALALSHIPVAMMKKIYPRKRPYISLYKTKVTKNPLTDHSFPSGHTTAIFSVIVPFLLYAPSLTIWLLPIACSVAISRIYLGLHYPSDVLAGCMLGTLFGVTTFSALM</sequence>
<proteinExistence type="predicted"/>
<feature type="transmembrane region" description="Helical" evidence="7">
    <location>
        <begin position="155"/>
        <end position="173"/>
    </location>
</feature>
<evidence type="ECO:0000259" key="8">
    <source>
        <dbReference type="SMART" id="SM00014"/>
    </source>
</evidence>
<gene>
    <name evidence="9" type="ordered locus">Aflv_0415</name>
</gene>
<dbReference type="GO" id="GO:0016787">
    <property type="term" value="F:hydrolase activity"/>
    <property type="evidence" value="ECO:0007669"/>
    <property type="project" value="UniProtKB-KW"/>
</dbReference>
<evidence type="ECO:0000256" key="2">
    <source>
        <dbReference type="ARBA" id="ARBA00022475"/>
    </source>
</evidence>
<evidence type="ECO:0000256" key="5">
    <source>
        <dbReference type="ARBA" id="ARBA00022989"/>
    </source>
</evidence>
<keyword evidence="3 7" id="KW-0812">Transmembrane</keyword>
<dbReference type="KEGG" id="afl:Aflv_0415"/>
<dbReference type="Proteomes" id="UP000000742">
    <property type="component" value="Chromosome"/>
</dbReference>
<feature type="domain" description="Phosphatidic acid phosphatase type 2/haloperoxidase" evidence="8">
    <location>
        <begin position="62"/>
        <end position="170"/>
    </location>
</feature>
<reference evidence="9 10" key="1">
    <citation type="journal article" date="2008" name="Genome Biol.">
        <title>Encapsulated in silica: genome, proteome and physiology of the thermophilic bacterium Anoxybacillus flavithermus WK1.</title>
        <authorList>
            <person name="Saw J.H."/>
            <person name="Mountain B.W."/>
            <person name="Feng L."/>
            <person name="Omelchenko M.V."/>
            <person name="Hou S."/>
            <person name="Saito J.A."/>
            <person name="Stott M.B."/>
            <person name="Li D."/>
            <person name="Zhao G."/>
            <person name="Wu J."/>
            <person name="Galperin M.Y."/>
            <person name="Koonin E.V."/>
            <person name="Makarova K.S."/>
            <person name="Wolf Y.I."/>
            <person name="Rigden D.J."/>
            <person name="Dunfield P.F."/>
            <person name="Wang L."/>
            <person name="Alam M."/>
        </authorList>
    </citation>
    <scope>NUCLEOTIDE SEQUENCE [LARGE SCALE GENOMIC DNA]</scope>
    <source>
        <strain evidence="10">DSM 21510 / WK1</strain>
    </source>
</reference>
<dbReference type="EMBL" id="CP000922">
    <property type="protein sequence ID" value="ACJ32799.1"/>
    <property type="molecule type" value="Genomic_DNA"/>
</dbReference>
<dbReference type="InterPro" id="IPR000326">
    <property type="entry name" value="PAP2/HPO"/>
</dbReference>
<accession>B7GK43</accession>
<dbReference type="SMART" id="SM00014">
    <property type="entry name" value="acidPPc"/>
    <property type="match status" value="1"/>
</dbReference>
<dbReference type="HOGENOM" id="CLU_072573_10_2_9"/>
<dbReference type="AlphaFoldDB" id="B7GK43"/>
<dbReference type="GO" id="GO:0005886">
    <property type="term" value="C:plasma membrane"/>
    <property type="evidence" value="ECO:0007669"/>
    <property type="project" value="UniProtKB-SubCell"/>
</dbReference>
<comment type="subcellular location">
    <subcellularLocation>
        <location evidence="1">Cell membrane</location>
        <topology evidence="1">Multi-pass membrane protein</topology>
    </subcellularLocation>
</comment>
<dbReference type="SUPFAM" id="SSF48317">
    <property type="entry name" value="Acid phosphatase/Vanadium-dependent haloperoxidase"/>
    <property type="match status" value="1"/>
</dbReference>
<dbReference type="PANTHER" id="PTHR14969:SF62">
    <property type="entry name" value="DECAPRENYLPHOSPHORYL-5-PHOSPHORIBOSE PHOSPHATASE RV3807C-RELATED"/>
    <property type="match status" value="1"/>
</dbReference>
<keyword evidence="2" id="KW-1003">Cell membrane</keyword>
<name>B7GK43_ANOFW</name>
<dbReference type="eggNOG" id="COG0671">
    <property type="taxonomic scope" value="Bacteria"/>
</dbReference>
<evidence type="ECO:0000256" key="1">
    <source>
        <dbReference type="ARBA" id="ARBA00004651"/>
    </source>
</evidence>
<evidence type="ECO:0000313" key="10">
    <source>
        <dbReference type="Proteomes" id="UP000000742"/>
    </source>
</evidence>
<keyword evidence="6 7" id="KW-0472">Membrane</keyword>
<evidence type="ECO:0000256" key="3">
    <source>
        <dbReference type="ARBA" id="ARBA00022692"/>
    </source>
</evidence>